<keyword evidence="2" id="KW-1185">Reference proteome</keyword>
<name>C6M3H4_NEISI</name>
<organism evidence="1 2">
    <name type="scientific">Neisseria sicca ATCC 29256</name>
    <dbReference type="NCBI Taxonomy" id="547045"/>
    <lineage>
        <taxon>Bacteria</taxon>
        <taxon>Pseudomonadati</taxon>
        <taxon>Pseudomonadota</taxon>
        <taxon>Betaproteobacteria</taxon>
        <taxon>Neisseriales</taxon>
        <taxon>Neisseriaceae</taxon>
        <taxon>Neisseria</taxon>
    </lineage>
</organism>
<evidence type="ECO:0000313" key="2">
    <source>
        <dbReference type="Proteomes" id="UP000005365"/>
    </source>
</evidence>
<reference evidence="1" key="1">
    <citation type="submission" date="2009-07" db="EMBL/GenBank/DDBJ databases">
        <authorList>
            <person name="Weinstock G."/>
            <person name="Sodergren E."/>
            <person name="Clifton S."/>
            <person name="Fulton L."/>
            <person name="Fulton B."/>
            <person name="Courtney L."/>
            <person name="Fronick C."/>
            <person name="Harrison M."/>
            <person name="Strong C."/>
            <person name="Farmer C."/>
            <person name="Delahaunty K."/>
            <person name="Markovic C."/>
            <person name="Hall O."/>
            <person name="Minx P."/>
            <person name="Tomlinson C."/>
            <person name="Mitreva M."/>
            <person name="Nelson J."/>
            <person name="Hou S."/>
            <person name="Wollam A."/>
            <person name="Pepin K.H."/>
            <person name="Johnson M."/>
            <person name="Bhonagiri V."/>
            <person name="Nash W.E."/>
            <person name="Warren W."/>
            <person name="Chinwalla A."/>
            <person name="Mardis E.R."/>
            <person name="Wilson R.K."/>
        </authorList>
    </citation>
    <scope>NUCLEOTIDE SEQUENCE [LARGE SCALE GENOMIC DNA]</scope>
    <source>
        <strain evidence="1">ATCC 29256</strain>
    </source>
</reference>
<dbReference type="AlphaFoldDB" id="C6M3H4"/>
<gene>
    <name evidence="1" type="ORF">NEISICOT_01122</name>
</gene>
<protein>
    <submittedName>
        <fullName evidence="1">Uncharacterized protein</fullName>
    </submittedName>
</protein>
<dbReference type="Proteomes" id="UP000005365">
    <property type="component" value="Unassembled WGS sequence"/>
</dbReference>
<comment type="caution">
    <text evidence="1">The sequence shown here is derived from an EMBL/GenBank/DDBJ whole genome shotgun (WGS) entry which is preliminary data.</text>
</comment>
<accession>C6M3H4</accession>
<evidence type="ECO:0000313" key="1">
    <source>
        <dbReference type="EMBL" id="EET45127.1"/>
    </source>
</evidence>
<sequence>MPSRVKNFLANDASYVLQKKQRGTVFPCCAVFYPSTNIVD</sequence>
<dbReference type="EMBL" id="ACKO02000005">
    <property type="protein sequence ID" value="EET45127.1"/>
    <property type="molecule type" value="Genomic_DNA"/>
</dbReference>
<proteinExistence type="predicted"/>